<comment type="caution">
    <text evidence="10">The sequence shown here is derived from an EMBL/GenBank/DDBJ whole genome shotgun (WGS) entry which is preliminary data.</text>
</comment>
<evidence type="ECO:0000256" key="4">
    <source>
        <dbReference type="ARBA" id="ARBA00022989"/>
    </source>
</evidence>
<dbReference type="Pfam" id="PF00990">
    <property type="entry name" value="GGDEF"/>
    <property type="match status" value="1"/>
</dbReference>
<dbReference type="Pfam" id="PF05231">
    <property type="entry name" value="MASE1"/>
    <property type="match status" value="1"/>
</dbReference>
<dbReference type="NCBIfam" id="TIGR00229">
    <property type="entry name" value="sensory_box"/>
    <property type="match status" value="1"/>
</dbReference>
<dbReference type="InterPro" id="IPR043128">
    <property type="entry name" value="Rev_trsase/Diguanyl_cyclase"/>
</dbReference>
<dbReference type="SUPFAM" id="SSF55073">
    <property type="entry name" value="Nucleotide cyclase"/>
    <property type="match status" value="1"/>
</dbReference>
<evidence type="ECO:0000256" key="1">
    <source>
        <dbReference type="ARBA" id="ARBA00004651"/>
    </source>
</evidence>
<dbReference type="Pfam" id="PF08448">
    <property type="entry name" value="PAS_4"/>
    <property type="match status" value="2"/>
</dbReference>
<evidence type="ECO:0000259" key="9">
    <source>
        <dbReference type="PROSITE" id="PS50887"/>
    </source>
</evidence>
<feature type="transmembrane region" description="Helical" evidence="6">
    <location>
        <begin position="183"/>
        <end position="201"/>
    </location>
</feature>
<feature type="domain" description="GGDEF" evidence="9">
    <location>
        <begin position="593"/>
        <end position="726"/>
    </location>
</feature>
<accession>A0A2N3YI92</accession>
<dbReference type="SMART" id="SM00091">
    <property type="entry name" value="PAS"/>
    <property type="match status" value="2"/>
</dbReference>
<dbReference type="InterPro" id="IPR001633">
    <property type="entry name" value="EAL_dom"/>
</dbReference>
<evidence type="ECO:0000256" key="2">
    <source>
        <dbReference type="ARBA" id="ARBA00022475"/>
    </source>
</evidence>
<dbReference type="PROSITE" id="PS50883">
    <property type="entry name" value="EAL"/>
    <property type="match status" value="1"/>
</dbReference>
<protein>
    <submittedName>
        <fullName evidence="10">PAS domain S-box-containing protein/diguanylate cyclase (GGDEF)-like protein</fullName>
    </submittedName>
</protein>
<feature type="transmembrane region" description="Helical" evidence="6">
    <location>
        <begin position="52"/>
        <end position="69"/>
    </location>
</feature>
<feature type="transmembrane region" description="Helical" evidence="6">
    <location>
        <begin position="29"/>
        <end position="45"/>
    </location>
</feature>
<dbReference type="InterPro" id="IPR007895">
    <property type="entry name" value="MASE1"/>
</dbReference>
<dbReference type="InterPro" id="IPR029787">
    <property type="entry name" value="Nucleotide_cyclase"/>
</dbReference>
<dbReference type="SMART" id="SM00052">
    <property type="entry name" value="EAL"/>
    <property type="match status" value="1"/>
</dbReference>
<feature type="transmembrane region" description="Helical" evidence="6">
    <location>
        <begin position="233"/>
        <end position="256"/>
    </location>
</feature>
<dbReference type="InterPro" id="IPR052155">
    <property type="entry name" value="Biofilm_reg_signaling"/>
</dbReference>
<dbReference type="PROSITE" id="PS50887">
    <property type="entry name" value="GGDEF"/>
    <property type="match status" value="1"/>
</dbReference>
<feature type="transmembrane region" description="Helical" evidence="6">
    <location>
        <begin position="262"/>
        <end position="282"/>
    </location>
</feature>
<dbReference type="NCBIfam" id="TIGR00254">
    <property type="entry name" value="GGDEF"/>
    <property type="match status" value="1"/>
</dbReference>
<dbReference type="PROSITE" id="PS50112">
    <property type="entry name" value="PAS"/>
    <property type="match status" value="1"/>
</dbReference>
<dbReference type="SUPFAM" id="SSF141868">
    <property type="entry name" value="EAL domain-like"/>
    <property type="match status" value="1"/>
</dbReference>
<dbReference type="SMART" id="SM00267">
    <property type="entry name" value="GGDEF"/>
    <property type="match status" value="1"/>
</dbReference>
<sequence>MRRRTAVFTAVLVLSIFLGRLTVLPGTELALVWPASGVGLLWVLRARARREVALAATVITVVAAVGNGLTGVPPVAAAGLGVANVTISVATWLLLGGGQRGEPGPLSAGVRRISELYRFLGACALGVAVSALVGMLALTATTADVTWSTGVAWWLRNLAAVVLVVGPSLLGSERFERPRRAQLAEGAVLVVLTVVTLVWVFGPAQQLPLAFVPLALVVWAGLRLPIPLAALEGALVATGALVLVRTGAGGALASITDPADRGLVLQAFMMLAAFLALVLATVRAQLGDSLAAQALARREAEDAVEDLRILVEALPVGLFVVERNGSLGMHNLAGATWLHGPVAVAPGQTPLEHRLLKRSLQGRTLAHDERPSVRALLGEHVSGERIISEDDAGRERIVSVDALPLHNGADGEPDRAVLVWQDVTEEHEHVQRLRRARTRSDRLISDAPHGVVVVDATGHIQQANRAFATMFGRTEDDCLGAPVWALAPGLEKEARRYLDDTVRAAGELVESEWTVPDGPSGLPMTIATSSRHVTDHLDGDEILINVVDVSERRRYEERLSFLADHDVLTGLPNRRRFEESLSQHQAVCARYGPRGALLLIDLDHFKEVNDTLGHAAGDHLIATTGAILRDGVRQSDLVARLGGDEFAVLLPEADDASAETVAAHLVEQIREHCASLDGVHRRVTASIGVLTFVAAAARQGDVLALADMLMYDAKDAGRDGYVLLTSEAHRTPRLGARMEWRSRIEHAIENDLFELHLQPILDVAQGRVTQAESLVRLRDDDGTLIPPGRFVYVAELTGLAPALDSWVLRHSIAMLADLQRRDPEFVLEVNISAQSIGHPDVEAALVAALEEYGVAPSTLVLEVTETAAVRDVAAARGFGERLRNLGTLFALDDFGAGYGSFYYLKHLVFDYVKIDGEFVTDAHRSPMDRQLLRSIIDVARNLGKGTVAEFVTDRTVFELVRELGVDYAQGYYIGRPVPLVEFVAAHLSQPVPARGLTAATAQD</sequence>
<dbReference type="GO" id="GO:0005886">
    <property type="term" value="C:plasma membrane"/>
    <property type="evidence" value="ECO:0007669"/>
    <property type="project" value="UniProtKB-SubCell"/>
</dbReference>
<keyword evidence="5 6" id="KW-0472">Membrane</keyword>
<feature type="domain" description="PAS" evidence="7">
    <location>
        <begin position="436"/>
        <end position="480"/>
    </location>
</feature>
<dbReference type="Gene3D" id="3.30.70.270">
    <property type="match status" value="1"/>
</dbReference>
<organism evidence="10 11">
    <name type="scientific">Phycicoccus duodecadis</name>
    <dbReference type="NCBI Taxonomy" id="173053"/>
    <lineage>
        <taxon>Bacteria</taxon>
        <taxon>Bacillati</taxon>
        <taxon>Actinomycetota</taxon>
        <taxon>Actinomycetes</taxon>
        <taxon>Micrococcales</taxon>
        <taxon>Intrasporangiaceae</taxon>
        <taxon>Phycicoccus</taxon>
    </lineage>
</organism>
<dbReference type="EMBL" id="PJNE01000001">
    <property type="protein sequence ID" value="PKW26561.1"/>
    <property type="molecule type" value="Genomic_DNA"/>
</dbReference>
<feature type="domain" description="EAL" evidence="8">
    <location>
        <begin position="737"/>
        <end position="990"/>
    </location>
</feature>
<comment type="subcellular location">
    <subcellularLocation>
        <location evidence="1">Cell membrane</location>
        <topology evidence="1">Multi-pass membrane protein</topology>
    </subcellularLocation>
</comment>
<reference evidence="10 11" key="1">
    <citation type="submission" date="2017-12" db="EMBL/GenBank/DDBJ databases">
        <title>Sequencing the genomes of 1000 Actinobacteria strains.</title>
        <authorList>
            <person name="Klenk H.-P."/>
        </authorList>
    </citation>
    <scope>NUCLEOTIDE SEQUENCE [LARGE SCALE GENOMIC DNA]</scope>
    <source>
        <strain evidence="10 11">DSM 12806</strain>
    </source>
</reference>
<evidence type="ECO:0000256" key="6">
    <source>
        <dbReference type="SAM" id="Phobius"/>
    </source>
</evidence>
<keyword evidence="4 6" id="KW-1133">Transmembrane helix</keyword>
<proteinExistence type="predicted"/>
<feature type="transmembrane region" description="Helical" evidence="6">
    <location>
        <begin position="151"/>
        <end position="171"/>
    </location>
</feature>
<dbReference type="Gene3D" id="3.30.450.20">
    <property type="entry name" value="PAS domain"/>
    <property type="match status" value="2"/>
</dbReference>
<feature type="transmembrane region" description="Helical" evidence="6">
    <location>
        <begin position="116"/>
        <end position="139"/>
    </location>
</feature>
<keyword evidence="11" id="KW-1185">Reference proteome</keyword>
<dbReference type="Pfam" id="PF00563">
    <property type="entry name" value="EAL"/>
    <property type="match status" value="1"/>
</dbReference>
<evidence type="ECO:0000313" key="11">
    <source>
        <dbReference type="Proteomes" id="UP000233781"/>
    </source>
</evidence>
<dbReference type="SUPFAM" id="SSF55785">
    <property type="entry name" value="PYP-like sensor domain (PAS domain)"/>
    <property type="match status" value="1"/>
</dbReference>
<dbReference type="InterPro" id="IPR000014">
    <property type="entry name" value="PAS"/>
</dbReference>
<gene>
    <name evidence="10" type="ORF">ATL31_1375</name>
</gene>
<evidence type="ECO:0000313" key="10">
    <source>
        <dbReference type="EMBL" id="PKW26561.1"/>
    </source>
</evidence>
<evidence type="ECO:0000256" key="5">
    <source>
        <dbReference type="ARBA" id="ARBA00023136"/>
    </source>
</evidence>
<evidence type="ECO:0000259" key="8">
    <source>
        <dbReference type="PROSITE" id="PS50883"/>
    </source>
</evidence>
<feature type="transmembrane region" description="Helical" evidence="6">
    <location>
        <begin position="75"/>
        <end position="95"/>
    </location>
</feature>
<keyword evidence="2" id="KW-1003">Cell membrane</keyword>
<dbReference type="InterPro" id="IPR035919">
    <property type="entry name" value="EAL_sf"/>
</dbReference>
<dbReference type="RefSeq" id="WP_158239797.1">
    <property type="nucleotide sequence ID" value="NZ_PJNE01000001.1"/>
</dbReference>
<dbReference type="CDD" id="cd00130">
    <property type="entry name" value="PAS"/>
    <property type="match status" value="1"/>
</dbReference>
<evidence type="ECO:0000259" key="7">
    <source>
        <dbReference type="PROSITE" id="PS50112"/>
    </source>
</evidence>
<keyword evidence="3 6" id="KW-0812">Transmembrane</keyword>
<dbReference type="PANTHER" id="PTHR44757">
    <property type="entry name" value="DIGUANYLATE CYCLASE DGCP"/>
    <property type="match status" value="1"/>
</dbReference>
<dbReference type="InterPro" id="IPR013656">
    <property type="entry name" value="PAS_4"/>
</dbReference>
<evidence type="ECO:0000256" key="3">
    <source>
        <dbReference type="ARBA" id="ARBA00022692"/>
    </source>
</evidence>
<dbReference type="Gene3D" id="3.20.20.450">
    <property type="entry name" value="EAL domain"/>
    <property type="match status" value="1"/>
</dbReference>
<dbReference type="CDD" id="cd01949">
    <property type="entry name" value="GGDEF"/>
    <property type="match status" value="1"/>
</dbReference>
<dbReference type="AlphaFoldDB" id="A0A2N3YI92"/>
<dbReference type="InterPro" id="IPR035965">
    <property type="entry name" value="PAS-like_dom_sf"/>
</dbReference>
<dbReference type="OrthoDB" id="23692at2"/>
<dbReference type="Proteomes" id="UP000233781">
    <property type="component" value="Unassembled WGS sequence"/>
</dbReference>
<dbReference type="FunFam" id="3.30.70.270:FF:000001">
    <property type="entry name" value="Diguanylate cyclase domain protein"/>
    <property type="match status" value="1"/>
</dbReference>
<dbReference type="PANTHER" id="PTHR44757:SF2">
    <property type="entry name" value="BIOFILM ARCHITECTURE MAINTENANCE PROTEIN MBAA"/>
    <property type="match status" value="1"/>
</dbReference>
<name>A0A2N3YI92_9MICO</name>
<dbReference type="InterPro" id="IPR000160">
    <property type="entry name" value="GGDEF_dom"/>
</dbReference>
<dbReference type="CDD" id="cd01948">
    <property type="entry name" value="EAL"/>
    <property type="match status" value="1"/>
</dbReference>